<evidence type="ECO:0000313" key="3">
    <source>
        <dbReference type="EMBL" id="GHP09000.1"/>
    </source>
</evidence>
<feature type="compositionally biased region" description="Low complexity" evidence="2">
    <location>
        <begin position="29"/>
        <end position="50"/>
    </location>
</feature>
<organism evidence="3 4">
    <name type="scientific">Pycnococcus provasolii</name>
    <dbReference type="NCBI Taxonomy" id="41880"/>
    <lineage>
        <taxon>Eukaryota</taxon>
        <taxon>Viridiplantae</taxon>
        <taxon>Chlorophyta</taxon>
        <taxon>Pseudoscourfieldiophyceae</taxon>
        <taxon>Pseudoscourfieldiales</taxon>
        <taxon>Pycnococcaceae</taxon>
        <taxon>Pycnococcus</taxon>
    </lineage>
</organism>
<evidence type="ECO:0000256" key="2">
    <source>
        <dbReference type="SAM" id="MobiDB-lite"/>
    </source>
</evidence>
<accession>A0A830HTD1</accession>
<protein>
    <submittedName>
        <fullName evidence="3">Uncharacterized protein</fullName>
    </submittedName>
</protein>
<feature type="region of interest" description="Disordered" evidence="2">
    <location>
        <begin position="79"/>
        <end position="165"/>
    </location>
</feature>
<dbReference type="AlphaFoldDB" id="A0A830HTD1"/>
<feature type="compositionally biased region" description="Basic and acidic residues" evidence="2">
    <location>
        <begin position="109"/>
        <end position="128"/>
    </location>
</feature>
<keyword evidence="1" id="KW-0175">Coiled coil</keyword>
<feature type="compositionally biased region" description="Polar residues" evidence="2">
    <location>
        <begin position="89"/>
        <end position="107"/>
    </location>
</feature>
<evidence type="ECO:0000256" key="1">
    <source>
        <dbReference type="SAM" id="Coils"/>
    </source>
</evidence>
<feature type="region of interest" description="Disordered" evidence="2">
    <location>
        <begin position="1"/>
        <end position="53"/>
    </location>
</feature>
<keyword evidence="4" id="KW-1185">Reference proteome</keyword>
<feature type="compositionally biased region" description="Acidic residues" evidence="2">
    <location>
        <begin position="129"/>
        <end position="140"/>
    </location>
</feature>
<evidence type="ECO:0000313" key="4">
    <source>
        <dbReference type="Proteomes" id="UP000660262"/>
    </source>
</evidence>
<dbReference type="EMBL" id="BNJQ01000023">
    <property type="protein sequence ID" value="GHP09000.1"/>
    <property type="molecule type" value="Genomic_DNA"/>
</dbReference>
<reference evidence="3" key="1">
    <citation type="submission" date="2020-10" db="EMBL/GenBank/DDBJ databases">
        <title>Unveiling of a novel bifunctional photoreceptor, Dualchrome1, isolated from a cosmopolitan green alga.</title>
        <authorList>
            <person name="Suzuki S."/>
            <person name="Kawachi M."/>
        </authorList>
    </citation>
    <scope>NUCLEOTIDE SEQUENCE</scope>
    <source>
        <strain evidence="3">NIES 2893</strain>
    </source>
</reference>
<name>A0A830HTD1_9CHLO</name>
<feature type="coiled-coil region" evidence="1">
    <location>
        <begin position="213"/>
        <end position="247"/>
    </location>
</feature>
<comment type="caution">
    <text evidence="3">The sequence shown here is derived from an EMBL/GenBank/DDBJ whole genome shotgun (WGS) entry which is preliminary data.</text>
</comment>
<sequence length="309" mass="34790">MSSSSSLPHQAAAPPRSQTTRTPLATPPSSNQNNNKNSHSGSTSYTSPSSRIGLTSPVALASFLSRSAVHPLIAATANDEENADVQRRNPLNNNKMAPTPVASSHPTTKQKEKNRISREMRLYGKVIRDDDDGNDDDDGSNNDTARRRKAAGVPSPSAFYVSPQRRLFVEEDESTLDDDDDHDDDGNTRARLEVAEQARNRLEKDFTDVLALLSERMREVEQLRKERDELRKERDQERDDNAILKGEHRDFWSRMQSAIKTMRLAIHEARTELDWFRSLGLLSWGTGEDDEDVSLCVSDDGHSDTCWWK</sequence>
<dbReference type="Proteomes" id="UP000660262">
    <property type="component" value="Unassembled WGS sequence"/>
</dbReference>
<proteinExistence type="predicted"/>
<gene>
    <name evidence="3" type="ORF">PPROV_000773700</name>
</gene>